<dbReference type="NCBIfam" id="TIGR00573">
    <property type="entry name" value="dnaq"/>
    <property type="match status" value="1"/>
</dbReference>
<feature type="domain" description="Exonuclease" evidence="4">
    <location>
        <begin position="54"/>
        <end position="223"/>
    </location>
</feature>
<dbReference type="Gene3D" id="3.30.420.10">
    <property type="entry name" value="Ribonuclease H-like superfamily/Ribonuclease H"/>
    <property type="match status" value="1"/>
</dbReference>
<dbReference type="Pfam" id="PF00929">
    <property type="entry name" value="RNase_T"/>
    <property type="match status" value="1"/>
</dbReference>
<dbReference type="InterPro" id="IPR006054">
    <property type="entry name" value="DnaQ"/>
</dbReference>
<dbReference type="GO" id="GO:0045004">
    <property type="term" value="P:DNA replication proofreading"/>
    <property type="evidence" value="ECO:0007669"/>
    <property type="project" value="TreeGrafter"/>
</dbReference>
<keyword evidence="3" id="KW-0269">Exonuclease</keyword>
<dbReference type="SUPFAM" id="SSF53098">
    <property type="entry name" value="Ribonuclease H-like"/>
    <property type="match status" value="1"/>
</dbReference>
<reference evidence="6" key="1">
    <citation type="submission" date="2016-10" db="EMBL/GenBank/DDBJ databases">
        <authorList>
            <person name="Varghese N."/>
            <person name="Submissions S."/>
        </authorList>
    </citation>
    <scope>NUCLEOTIDE SEQUENCE [LARGE SCALE GENOMIC DNA]</scope>
    <source>
        <strain evidence="6">CGMCC 1.3703</strain>
    </source>
</reference>
<gene>
    <name evidence="5" type="ORF">SAMN05421677_105182</name>
</gene>
<proteinExistence type="predicted"/>
<dbReference type="SMART" id="SM00479">
    <property type="entry name" value="EXOIII"/>
    <property type="match status" value="1"/>
</dbReference>
<dbReference type="InterPro" id="IPR036397">
    <property type="entry name" value="RNaseH_sf"/>
</dbReference>
<evidence type="ECO:0000256" key="3">
    <source>
        <dbReference type="ARBA" id="ARBA00022839"/>
    </source>
</evidence>
<dbReference type="FunFam" id="3.30.420.10:FF:000045">
    <property type="entry name" value="3'-5' exonuclease DinG"/>
    <property type="match status" value="1"/>
</dbReference>
<dbReference type="GO" id="GO:0005829">
    <property type="term" value="C:cytosol"/>
    <property type="evidence" value="ECO:0007669"/>
    <property type="project" value="TreeGrafter"/>
</dbReference>
<dbReference type="InterPro" id="IPR013520">
    <property type="entry name" value="Ribonucl_H"/>
</dbReference>
<evidence type="ECO:0000256" key="2">
    <source>
        <dbReference type="ARBA" id="ARBA00022801"/>
    </source>
</evidence>
<organism evidence="5 6">
    <name type="scientific">Halobacillus aidingensis</name>
    <dbReference type="NCBI Taxonomy" id="240303"/>
    <lineage>
        <taxon>Bacteria</taxon>
        <taxon>Bacillati</taxon>
        <taxon>Bacillota</taxon>
        <taxon>Bacilli</taxon>
        <taxon>Bacillales</taxon>
        <taxon>Bacillaceae</taxon>
        <taxon>Halobacillus</taxon>
    </lineage>
</organism>
<protein>
    <submittedName>
        <fullName evidence="5">DNA polymerase-3 subunit epsilon</fullName>
    </submittedName>
</protein>
<evidence type="ECO:0000256" key="1">
    <source>
        <dbReference type="ARBA" id="ARBA00022722"/>
    </source>
</evidence>
<name>A0A1H0K002_HALAD</name>
<dbReference type="GO" id="GO:0003887">
    <property type="term" value="F:DNA-directed DNA polymerase activity"/>
    <property type="evidence" value="ECO:0007669"/>
    <property type="project" value="InterPro"/>
</dbReference>
<dbReference type="PANTHER" id="PTHR30231">
    <property type="entry name" value="DNA POLYMERASE III SUBUNIT EPSILON"/>
    <property type="match status" value="1"/>
</dbReference>
<evidence type="ECO:0000313" key="5">
    <source>
        <dbReference type="EMBL" id="SDO49325.1"/>
    </source>
</evidence>
<dbReference type="EMBL" id="FNIZ01000005">
    <property type="protein sequence ID" value="SDO49325.1"/>
    <property type="molecule type" value="Genomic_DNA"/>
</dbReference>
<dbReference type="GO" id="GO:0008408">
    <property type="term" value="F:3'-5' exonuclease activity"/>
    <property type="evidence" value="ECO:0007669"/>
    <property type="project" value="TreeGrafter"/>
</dbReference>
<keyword evidence="1" id="KW-0540">Nuclease</keyword>
<dbReference type="OrthoDB" id="9804290at2"/>
<accession>A0A1H0K002</accession>
<evidence type="ECO:0000313" key="6">
    <source>
        <dbReference type="Proteomes" id="UP000198860"/>
    </source>
</evidence>
<dbReference type="CDD" id="cd06127">
    <property type="entry name" value="DEDDh"/>
    <property type="match status" value="1"/>
</dbReference>
<dbReference type="Proteomes" id="UP000198860">
    <property type="component" value="Unassembled WGS sequence"/>
</dbReference>
<dbReference type="RefSeq" id="WP_089651831.1">
    <property type="nucleotide sequence ID" value="NZ_FNIZ01000005.1"/>
</dbReference>
<dbReference type="InterPro" id="IPR012337">
    <property type="entry name" value="RNaseH-like_sf"/>
</dbReference>
<dbReference type="NCBIfam" id="NF005836">
    <property type="entry name" value="PRK07740.1"/>
    <property type="match status" value="1"/>
</dbReference>
<sequence length="240" mass="27377">MNPFVQFVKDLSGKIGGGLSSLNQNDPSNMAYLRNLEREMKNENTLDLPFDDLSITVFDLETTGFYPYNGDQILSIGAVKVKGEQIVDSHTFYTLVGTDATPSQEIASLTGITREMIEDAPPLRDALKSFYNYVKADLLVAHHANHEKQFMNHATWIALRKRFQHRIVDTAFLTKILHKQQGLTTLDECCEHYGIDIKRRHHALYDSLATAELWMFCIKELKKEGFTNLSEIYARIATME</sequence>
<keyword evidence="2" id="KW-0378">Hydrolase</keyword>
<dbReference type="STRING" id="240303.SAMN05421677_105182"/>
<dbReference type="PANTHER" id="PTHR30231:SF41">
    <property type="entry name" value="DNA POLYMERASE III SUBUNIT EPSILON"/>
    <property type="match status" value="1"/>
</dbReference>
<dbReference type="AlphaFoldDB" id="A0A1H0K002"/>
<evidence type="ECO:0000259" key="4">
    <source>
        <dbReference type="SMART" id="SM00479"/>
    </source>
</evidence>
<keyword evidence="6" id="KW-1185">Reference proteome</keyword>
<dbReference type="GO" id="GO:0003677">
    <property type="term" value="F:DNA binding"/>
    <property type="evidence" value="ECO:0007669"/>
    <property type="project" value="InterPro"/>
</dbReference>